<protein>
    <submittedName>
        <fullName evidence="3">Uncharacterized protein</fullName>
    </submittedName>
</protein>
<gene>
    <name evidence="3" type="ORF">PDIGIT_LOCUS8460</name>
</gene>
<comment type="caution">
    <text evidence="3">The sequence shown here is derived from an EMBL/GenBank/DDBJ whole genome shotgun (WGS) entry which is preliminary data.</text>
</comment>
<organism evidence="3 4">
    <name type="scientific">Periconia digitata</name>
    <dbReference type="NCBI Taxonomy" id="1303443"/>
    <lineage>
        <taxon>Eukaryota</taxon>
        <taxon>Fungi</taxon>
        <taxon>Dikarya</taxon>
        <taxon>Ascomycota</taxon>
        <taxon>Pezizomycotina</taxon>
        <taxon>Dothideomycetes</taxon>
        <taxon>Pleosporomycetidae</taxon>
        <taxon>Pleosporales</taxon>
        <taxon>Massarineae</taxon>
        <taxon>Periconiaceae</taxon>
        <taxon>Periconia</taxon>
    </lineage>
</organism>
<evidence type="ECO:0000313" key="3">
    <source>
        <dbReference type="EMBL" id="CAI6335379.1"/>
    </source>
</evidence>
<keyword evidence="2" id="KW-0812">Transmembrane</keyword>
<evidence type="ECO:0000256" key="2">
    <source>
        <dbReference type="SAM" id="Phobius"/>
    </source>
</evidence>
<evidence type="ECO:0000313" key="4">
    <source>
        <dbReference type="Proteomes" id="UP001152607"/>
    </source>
</evidence>
<dbReference type="Proteomes" id="UP001152607">
    <property type="component" value="Unassembled WGS sequence"/>
</dbReference>
<proteinExistence type="predicted"/>
<feature type="transmembrane region" description="Helical" evidence="2">
    <location>
        <begin position="174"/>
        <end position="194"/>
    </location>
</feature>
<dbReference type="OrthoDB" id="3779192at2759"/>
<keyword evidence="4" id="KW-1185">Reference proteome</keyword>
<reference evidence="3" key="1">
    <citation type="submission" date="2023-01" db="EMBL/GenBank/DDBJ databases">
        <authorList>
            <person name="Van Ghelder C."/>
            <person name="Rancurel C."/>
        </authorList>
    </citation>
    <scope>NUCLEOTIDE SEQUENCE</scope>
    <source>
        <strain evidence="3">CNCM I-4278</strain>
    </source>
</reference>
<evidence type="ECO:0000256" key="1">
    <source>
        <dbReference type="SAM" id="MobiDB-lite"/>
    </source>
</evidence>
<feature type="region of interest" description="Disordered" evidence="1">
    <location>
        <begin position="266"/>
        <end position="313"/>
    </location>
</feature>
<dbReference type="EMBL" id="CAOQHR010000005">
    <property type="protein sequence ID" value="CAI6335379.1"/>
    <property type="molecule type" value="Genomic_DNA"/>
</dbReference>
<keyword evidence="2" id="KW-1133">Transmembrane helix</keyword>
<name>A0A9W4UGN6_9PLEO</name>
<sequence>MGAGHAALISLRALALVVTMGVVALTAWSKIIIIDIENRGASVVDTMIFNTEQDREDWRLFFSTVLDNGFKIWIALACGSFTFLATLTVLLSNLFTKLFTKLHLRPLITTMLQALAFLATTTAFAFTLSATLALTNFSFNIAPSNPPPQMIYLSTSTSRALKSFSAMPPFSQTYTIASGSAGLLLLTTTIASTIQIVQNNRSTKACSFEPTASTLGMSHGYQASAPLTDASPASSVYGEVPGMYDPLRPAPVAMMDEEKGLIGGAADMGGRYSRESDRSGVDAGISGPLGLRRPEEAVMARPARPWSEMPKQR</sequence>
<accession>A0A9W4UGN6</accession>
<keyword evidence="2" id="KW-0472">Membrane</keyword>
<dbReference type="AlphaFoldDB" id="A0A9W4UGN6"/>
<feature type="transmembrane region" description="Helical" evidence="2">
    <location>
        <begin position="72"/>
        <end position="95"/>
    </location>
</feature>
<feature type="transmembrane region" description="Helical" evidence="2">
    <location>
        <begin position="107"/>
        <end position="134"/>
    </location>
</feature>